<accession>E6PZW5</accession>
<reference evidence="1" key="1">
    <citation type="submission" date="2009-10" db="EMBL/GenBank/DDBJ databases">
        <title>Diversity of trophic interactions inside an arsenic-rich microbial ecosystem.</title>
        <authorList>
            <person name="Bertin P.N."/>
            <person name="Heinrich-Salmeron A."/>
            <person name="Pelletier E."/>
            <person name="Goulhen-Chollet F."/>
            <person name="Arsene-Ploetze F."/>
            <person name="Gallien S."/>
            <person name="Calteau A."/>
            <person name="Vallenet D."/>
            <person name="Casiot C."/>
            <person name="Chane-Woon-Ming B."/>
            <person name="Giloteaux L."/>
            <person name="Barakat M."/>
            <person name="Bonnefoy V."/>
            <person name="Bruneel O."/>
            <person name="Chandler M."/>
            <person name="Cleiss J."/>
            <person name="Duran R."/>
            <person name="Elbaz-Poulichet F."/>
            <person name="Fonknechten N."/>
            <person name="Lauga B."/>
            <person name="Mornico D."/>
            <person name="Ortet P."/>
            <person name="Schaeffer C."/>
            <person name="Siguier P."/>
            <person name="Alexander Thil Smith A."/>
            <person name="Van Dorsselaer A."/>
            <person name="Weissenbach J."/>
            <person name="Medigue C."/>
            <person name="Le Paslier D."/>
        </authorList>
    </citation>
    <scope>NUCLEOTIDE SEQUENCE</scope>
</reference>
<evidence type="ECO:0000313" key="1">
    <source>
        <dbReference type="EMBL" id="CBI00474.1"/>
    </source>
</evidence>
<sequence length="148" mass="16592">MQENFRQLRAQQIDRMVEPLRSISLPRPPKGWIRALREAMGVSSAELAQRLHANRSLAPQQERAEVDDRITLRSLRACADALDCDLVYALVPRGATIEKTIAARARSAASHTVRRVEHSMALEDQASGNLDQALEAATRRIRRSGTKR</sequence>
<dbReference type="Gene3D" id="1.10.260.40">
    <property type="entry name" value="lambda repressor-like DNA-binding domains"/>
    <property type="match status" value="1"/>
</dbReference>
<proteinExistence type="predicted"/>
<dbReference type="SUPFAM" id="SSF47413">
    <property type="entry name" value="lambda repressor-like DNA-binding domains"/>
    <property type="match status" value="1"/>
</dbReference>
<gene>
    <name evidence="1" type="ORF">CARN3_1478</name>
</gene>
<name>E6PZW5_9ZZZZ</name>
<organism evidence="1">
    <name type="scientific">mine drainage metagenome</name>
    <dbReference type="NCBI Taxonomy" id="410659"/>
    <lineage>
        <taxon>unclassified sequences</taxon>
        <taxon>metagenomes</taxon>
        <taxon>ecological metagenomes</taxon>
    </lineage>
</organism>
<comment type="caution">
    <text evidence="1">The sequence shown here is derived from an EMBL/GenBank/DDBJ whole genome shotgun (WGS) entry which is preliminary data.</text>
</comment>
<protein>
    <submittedName>
        <fullName evidence="1">Putative Transcriptional regulator, XRE family</fullName>
    </submittedName>
</protein>
<dbReference type="AlphaFoldDB" id="E6PZW5"/>
<dbReference type="EMBL" id="CABN01000139">
    <property type="protein sequence ID" value="CBI00474.1"/>
    <property type="molecule type" value="Genomic_DNA"/>
</dbReference>
<dbReference type="InterPro" id="IPR010982">
    <property type="entry name" value="Lambda_DNA-bd_dom_sf"/>
</dbReference>
<dbReference type="GO" id="GO:0003677">
    <property type="term" value="F:DNA binding"/>
    <property type="evidence" value="ECO:0007669"/>
    <property type="project" value="InterPro"/>
</dbReference>